<dbReference type="InterPro" id="IPR001034">
    <property type="entry name" value="DeoR_HTH"/>
</dbReference>
<dbReference type="Pfam" id="PF08279">
    <property type="entry name" value="HTH_11"/>
    <property type="match status" value="1"/>
</dbReference>
<dbReference type="InterPro" id="IPR036388">
    <property type="entry name" value="WH-like_DNA-bd_sf"/>
</dbReference>
<sequence>MACPFGEMPCGSQPRTESAHPVRTLSEMIFSVRADRLIALVLLLQSRGRMTASQVAAELEVSPATARRDLEALSTAGIPVYSQPGRGGGWRLVGGARTDLTGMSAGEARALSRMLGTAALNDPETQVPTMKLIQALPSSLRDEAERLMTAVHDDRVAWGELTDDATSGLSRLCDVIAQRRVAVASYQSKYGECSVRRLLPLGLVNKAGVWYLIADGECGMRIYRVSRFEEIIETNEVFDPPENFDMTAYWDAQADVIEGKRSGVAAVLRVHSSIVPVLRYQFGRYFTLLEEDDMSVVEVRAHMLVGLAERLGGVG</sequence>
<gene>
    <name evidence="5" type="ORF">HMPREF1129_0280</name>
</gene>
<dbReference type="AlphaFoldDB" id="J3ADV2"/>
<feature type="domain" description="HTH deoR-type" evidence="4">
    <location>
        <begin position="33"/>
        <end position="98"/>
    </location>
</feature>
<dbReference type="Gene3D" id="1.10.10.10">
    <property type="entry name" value="Winged helix-like DNA-binding domain superfamily/Winged helix DNA-binding domain"/>
    <property type="match status" value="1"/>
</dbReference>
<dbReference type="SMART" id="SM00420">
    <property type="entry name" value="HTH_DEOR"/>
    <property type="match status" value="1"/>
</dbReference>
<name>J3ADV2_ACTNH</name>
<evidence type="ECO:0000256" key="2">
    <source>
        <dbReference type="ARBA" id="ARBA00023125"/>
    </source>
</evidence>
<dbReference type="InterPro" id="IPR026881">
    <property type="entry name" value="WYL_dom"/>
</dbReference>
<keyword evidence="2" id="KW-0238">DNA-binding</keyword>
<dbReference type="InterPro" id="IPR018356">
    <property type="entry name" value="Tscrpt_reg_HTH_DeoR_CS"/>
</dbReference>
<organism evidence="5 6">
    <name type="scientific">Actinomyces naeslundii (strain ATCC 12104 / DSM 43013 / CCUG 2238 / JCM 8349 / NCTC 10301 / Howell 279)</name>
    <dbReference type="NCBI Taxonomy" id="1115803"/>
    <lineage>
        <taxon>Bacteria</taxon>
        <taxon>Bacillati</taxon>
        <taxon>Actinomycetota</taxon>
        <taxon>Actinomycetes</taxon>
        <taxon>Actinomycetales</taxon>
        <taxon>Actinomycetaceae</taxon>
        <taxon>Actinomyces</taxon>
    </lineage>
</organism>
<dbReference type="Proteomes" id="UP000007814">
    <property type="component" value="Unassembled WGS sequence"/>
</dbReference>
<dbReference type="PANTHER" id="PTHR34580:SF1">
    <property type="entry name" value="PROTEIN PAFC"/>
    <property type="match status" value="1"/>
</dbReference>
<dbReference type="InterPro" id="IPR051534">
    <property type="entry name" value="CBASS_pafABC_assoc_protein"/>
</dbReference>
<dbReference type="PROSITE" id="PS52050">
    <property type="entry name" value="WYL"/>
    <property type="match status" value="1"/>
</dbReference>
<evidence type="ECO:0000256" key="1">
    <source>
        <dbReference type="ARBA" id="ARBA00023015"/>
    </source>
</evidence>
<comment type="caution">
    <text evidence="5">The sequence shown here is derived from an EMBL/GenBank/DDBJ whole genome shotgun (WGS) entry which is preliminary data.</text>
</comment>
<accession>J3ADV2</accession>
<evidence type="ECO:0000259" key="4">
    <source>
        <dbReference type="PROSITE" id="PS51000"/>
    </source>
</evidence>
<proteinExistence type="predicted"/>
<dbReference type="PROSITE" id="PS51000">
    <property type="entry name" value="HTH_DEOR_2"/>
    <property type="match status" value="1"/>
</dbReference>
<reference evidence="5 6" key="1">
    <citation type="submission" date="2012-07" db="EMBL/GenBank/DDBJ databases">
        <authorList>
            <person name="Durkin A.S."/>
            <person name="McCorrison J."/>
            <person name="Torralba M."/>
            <person name="Gillis M."/>
            <person name="Methe B."/>
            <person name="Sutton G."/>
            <person name="Nelson K.E."/>
        </authorList>
    </citation>
    <scope>NUCLEOTIDE SEQUENCE [LARGE SCALE GENOMIC DNA]</scope>
    <source>
        <strain evidence="6">ATCC 12104 / DSM 43013 / CCUG 2238 / JCM 8349 / NCTC 10301 / Howell 279</strain>
    </source>
</reference>
<dbReference type="GO" id="GO:0003700">
    <property type="term" value="F:DNA-binding transcription factor activity"/>
    <property type="evidence" value="ECO:0007669"/>
    <property type="project" value="InterPro"/>
</dbReference>
<keyword evidence="1" id="KW-0805">Transcription regulation</keyword>
<evidence type="ECO:0000256" key="3">
    <source>
        <dbReference type="ARBA" id="ARBA00023163"/>
    </source>
</evidence>
<evidence type="ECO:0000313" key="6">
    <source>
        <dbReference type="Proteomes" id="UP000007814"/>
    </source>
</evidence>
<protein>
    <submittedName>
        <fullName evidence="5">Transcriptional regulator</fullName>
    </submittedName>
</protein>
<dbReference type="PROSITE" id="PS00894">
    <property type="entry name" value="HTH_DEOR_1"/>
    <property type="match status" value="1"/>
</dbReference>
<dbReference type="SUPFAM" id="SSF46785">
    <property type="entry name" value="Winged helix' DNA-binding domain"/>
    <property type="match status" value="1"/>
</dbReference>
<keyword evidence="3" id="KW-0804">Transcription</keyword>
<dbReference type="InterPro" id="IPR036390">
    <property type="entry name" value="WH_DNA-bd_sf"/>
</dbReference>
<dbReference type="GO" id="GO:0003677">
    <property type="term" value="F:DNA binding"/>
    <property type="evidence" value="ECO:0007669"/>
    <property type="project" value="UniProtKB-KW"/>
</dbReference>
<dbReference type="PANTHER" id="PTHR34580">
    <property type="match status" value="1"/>
</dbReference>
<dbReference type="eggNOG" id="COG2378">
    <property type="taxonomic scope" value="Bacteria"/>
</dbReference>
<dbReference type="Pfam" id="PF13280">
    <property type="entry name" value="WYL"/>
    <property type="match status" value="1"/>
</dbReference>
<evidence type="ECO:0000313" key="5">
    <source>
        <dbReference type="EMBL" id="EJN86233.1"/>
    </source>
</evidence>
<dbReference type="InterPro" id="IPR013196">
    <property type="entry name" value="HTH_11"/>
</dbReference>
<dbReference type="EMBL" id="ALJK01000006">
    <property type="protein sequence ID" value="EJN86233.1"/>
    <property type="molecule type" value="Genomic_DNA"/>
</dbReference>